<feature type="domain" description="Tyrosine-protein phosphatase" evidence="2">
    <location>
        <begin position="103"/>
        <end position="289"/>
    </location>
</feature>
<evidence type="ECO:0000256" key="1">
    <source>
        <dbReference type="SAM" id="MobiDB-lite"/>
    </source>
</evidence>
<gene>
    <name evidence="3" type="ORF">niasHS_014055</name>
</gene>
<dbReference type="SUPFAM" id="SSF52799">
    <property type="entry name" value="(Phosphotyrosine protein) phosphatases II"/>
    <property type="match status" value="1"/>
</dbReference>
<dbReference type="InterPro" id="IPR029021">
    <property type="entry name" value="Prot-tyrosine_phosphatase-like"/>
</dbReference>
<dbReference type="Gene3D" id="3.90.190.10">
    <property type="entry name" value="Protein tyrosine phosphatase superfamily"/>
    <property type="match status" value="1"/>
</dbReference>
<protein>
    <recommendedName>
        <fullName evidence="2">Tyrosine-protein phosphatase domain-containing protein</fullName>
    </recommendedName>
</protein>
<evidence type="ECO:0000313" key="3">
    <source>
        <dbReference type="EMBL" id="KAL3079773.1"/>
    </source>
</evidence>
<feature type="compositionally biased region" description="Polar residues" evidence="1">
    <location>
        <begin position="228"/>
        <end position="241"/>
    </location>
</feature>
<name>A0ABD2J2D8_HETSC</name>
<proteinExistence type="predicted"/>
<reference evidence="3 4" key="1">
    <citation type="submission" date="2024-10" db="EMBL/GenBank/DDBJ databases">
        <authorList>
            <person name="Kim D."/>
        </authorList>
    </citation>
    <scope>NUCLEOTIDE SEQUENCE [LARGE SCALE GENOMIC DNA]</scope>
    <source>
        <strain evidence="3">Taebaek</strain>
    </source>
</reference>
<sequence>MTDKKRYKICIVEFKALLRISTATHTANADVRHWTPCAPDGSTATPIWPVNAADAADHHARAAAATQQDEAQPTPIRWEDTAEFFSALERFVNDTSPRTVQDLVSEFTELNAAPAPVPSPMFTRNVECNRYRDVICTEINRVRLHTERYIHANWITTFGENRFIYTQGPLETTCDDSWTMIAQENIESIVMLCDIIEQNRIKCHQYWPTVDNRRMRFANNQITANSDANTTWRARSTGRTSSSKRHGCDRAPCASNTSTGDNGPTAECPTATWPRFACYARPISLHLLRDTAAQNKASKLNINVNALNTLVQALNSTMQRG</sequence>
<dbReference type="PANTHER" id="PTHR46163">
    <property type="entry name" value="TYROSINE-PROTEIN PHOSPHATASE-RELATED"/>
    <property type="match status" value="1"/>
</dbReference>
<organism evidence="3 4">
    <name type="scientific">Heterodera schachtii</name>
    <name type="common">Sugarbeet cyst nematode worm</name>
    <name type="synonym">Tylenchus schachtii</name>
    <dbReference type="NCBI Taxonomy" id="97005"/>
    <lineage>
        <taxon>Eukaryota</taxon>
        <taxon>Metazoa</taxon>
        <taxon>Ecdysozoa</taxon>
        <taxon>Nematoda</taxon>
        <taxon>Chromadorea</taxon>
        <taxon>Rhabditida</taxon>
        <taxon>Tylenchina</taxon>
        <taxon>Tylenchomorpha</taxon>
        <taxon>Tylenchoidea</taxon>
        <taxon>Heteroderidae</taxon>
        <taxon>Heteroderinae</taxon>
        <taxon>Heterodera</taxon>
    </lineage>
</organism>
<evidence type="ECO:0000259" key="2">
    <source>
        <dbReference type="PROSITE" id="PS50055"/>
    </source>
</evidence>
<dbReference type="InterPro" id="IPR052782">
    <property type="entry name" value="Oocyte-zygote_transition_reg"/>
</dbReference>
<keyword evidence="4" id="KW-1185">Reference proteome</keyword>
<evidence type="ECO:0000313" key="4">
    <source>
        <dbReference type="Proteomes" id="UP001620645"/>
    </source>
</evidence>
<dbReference type="SMART" id="SM00194">
    <property type="entry name" value="PTPc"/>
    <property type="match status" value="1"/>
</dbReference>
<dbReference type="PROSITE" id="PS50055">
    <property type="entry name" value="TYR_PHOSPHATASE_PTP"/>
    <property type="match status" value="1"/>
</dbReference>
<comment type="caution">
    <text evidence="3">The sequence shown here is derived from an EMBL/GenBank/DDBJ whole genome shotgun (WGS) entry which is preliminary data.</text>
</comment>
<dbReference type="AlphaFoldDB" id="A0ABD2J2D8"/>
<dbReference type="Pfam" id="PF00102">
    <property type="entry name" value="Y_phosphatase"/>
    <property type="match status" value="1"/>
</dbReference>
<accession>A0ABD2J2D8</accession>
<dbReference type="InterPro" id="IPR000242">
    <property type="entry name" value="PTP_cat"/>
</dbReference>
<dbReference type="Proteomes" id="UP001620645">
    <property type="component" value="Unassembled WGS sequence"/>
</dbReference>
<dbReference type="EMBL" id="JBICCN010000300">
    <property type="protein sequence ID" value="KAL3079773.1"/>
    <property type="molecule type" value="Genomic_DNA"/>
</dbReference>
<feature type="region of interest" description="Disordered" evidence="1">
    <location>
        <begin position="228"/>
        <end position="266"/>
    </location>
</feature>